<dbReference type="Pfam" id="PF01555">
    <property type="entry name" value="N6_N4_Mtase"/>
    <property type="match status" value="1"/>
</dbReference>
<dbReference type="STRING" id="1416778.SAMN05443633_104263"/>
<keyword evidence="2 4" id="KW-0808">Transferase</keyword>
<dbReference type="Proteomes" id="UP000184518">
    <property type="component" value="Unassembled WGS sequence"/>
</dbReference>
<dbReference type="OrthoDB" id="9800801at2"/>
<evidence type="ECO:0000313" key="5">
    <source>
        <dbReference type="Proteomes" id="UP000184518"/>
    </source>
</evidence>
<keyword evidence="5" id="KW-1185">Reference proteome</keyword>
<dbReference type="InterPro" id="IPR002941">
    <property type="entry name" value="DNA_methylase_N4/N6"/>
</dbReference>
<dbReference type="EMBL" id="FQUT01000004">
    <property type="protein sequence ID" value="SHF44873.1"/>
    <property type="molecule type" value="Genomic_DNA"/>
</dbReference>
<gene>
    <name evidence="4" type="ORF">SAMN05443633_104263</name>
</gene>
<feature type="domain" description="DNA methylase N-4/N-6" evidence="3">
    <location>
        <begin position="456"/>
        <end position="784"/>
    </location>
</feature>
<proteinExistence type="predicted"/>
<dbReference type="GO" id="GO:0003677">
    <property type="term" value="F:DNA binding"/>
    <property type="evidence" value="ECO:0007669"/>
    <property type="project" value="InterPro"/>
</dbReference>
<evidence type="ECO:0000256" key="2">
    <source>
        <dbReference type="ARBA" id="ARBA00022679"/>
    </source>
</evidence>
<accession>A0A1M5BQK9</accession>
<organism evidence="4 5">
    <name type="scientific">Chryseobacterium arachidis</name>
    <dbReference type="NCBI Taxonomy" id="1416778"/>
    <lineage>
        <taxon>Bacteria</taxon>
        <taxon>Pseudomonadati</taxon>
        <taxon>Bacteroidota</taxon>
        <taxon>Flavobacteriia</taxon>
        <taxon>Flavobacteriales</taxon>
        <taxon>Weeksellaceae</taxon>
        <taxon>Chryseobacterium group</taxon>
        <taxon>Chryseobacterium</taxon>
    </lineage>
</organism>
<sequence length="1002" mass="117264">MSNYENLQKVLKEIFEMDKADLDFGIYRIMNQKRDQVNEFIDKKLPKEIRDTLAQIQSKDSITLQAELDKMGKGLDDAGVVREDSPKYVALQQQITNAIDTNALEQEVFSHLANFFKRYYKDGDFISLRRYKKDVYAIPYEGEEVKLHWANADQYYIKTSEYLKNYAFKLSDGKKVHFQLKEASTEQNNNKTQGDVERRFAIFEELPVEVIEDELYINFTYETHKKTVKQDELSKQAFEVIQENIPSAFTLAFDKAPTEKNKNRTVLEKHLNDFISRNSFDYFIHKDLGGFLRRELDFYIKNEVLFIDDINTENPIYFTAQLSKIKALKTVASKIIAFLAQIEDFQKKLWLKKKFVISTNYCITLDRIPEKYYEEIFANEVQLAEWKTLYDVTLNGVEVLSQEKFLVLDTKFFSEEFKDKLLAEFDNLDEETDGLLINSENFQALNVIEEKYNQSVQTTYIDPPYNTDASPIMYKNTYRNSSWLSLMNDRISTSKSLLSDAGILCVTIDDFQTNELVILCKSLFSIDNYIGTVAIRNNPSGRPTQTGLAISHEYGHFFSKSSNSKLNKLSRSLEQSKRYKENDENGKFMWELLRKRGTDSERKDSPKAYYPFYFNEVNQSLRLPEMEWDESIKEWNILETFVDGEIELYPIDENGILRRWRWGLETAKANVDKLKVSKSTKDFIVYYRYYEPEGVLAQTNWIESKYSSTEHGTGLLKNYFSSYNPFSYPKSLFAVIDTITLSENNKSDIILDYFAGSGTTGHATIKLNREDGGKRKYILVEMGTYFNTVTKPRIQKVIYSDNWKNGKPQDKVGISQIFKYQILESYEDALNNLQLGKSSQDGLFQFSETAQEDYLLNYMLDVETQDHLFNIEMFRNPFNYQLKVTENNELVPTKIDLVETFNYLIGMYVSRVQRIKDIKLIEGKTREGVKTLIIWRNLETTTHDEVAKVFRKLYDGVRSSEFDQIYINGDHHFDNIRTGGDTFKVKLIEETFFKKMFNISEL</sequence>
<dbReference type="InterPro" id="IPR029063">
    <property type="entry name" value="SAM-dependent_MTases_sf"/>
</dbReference>
<keyword evidence="1 4" id="KW-0489">Methyltransferase</keyword>
<dbReference type="PRINTS" id="PR00508">
    <property type="entry name" value="S21N4MTFRASE"/>
</dbReference>
<dbReference type="AlphaFoldDB" id="A0A1M5BQK9"/>
<dbReference type="RefSeq" id="WP_072956513.1">
    <property type="nucleotide sequence ID" value="NZ_FQUT01000004.1"/>
</dbReference>
<dbReference type="SUPFAM" id="SSF53335">
    <property type="entry name" value="S-adenosyl-L-methionine-dependent methyltransferases"/>
    <property type="match status" value="1"/>
</dbReference>
<name>A0A1M5BQK9_9FLAO</name>
<dbReference type="GO" id="GO:0032259">
    <property type="term" value="P:methylation"/>
    <property type="evidence" value="ECO:0007669"/>
    <property type="project" value="UniProtKB-KW"/>
</dbReference>
<dbReference type="Gene3D" id="3.40.50.150">
    <property type="entry name" value="Vaccinia Virus protein VP39"/>
    <property type="match status" value="1"/>
</dbReference>
<dbReference type="InterPro" id="IPR001091">
    <property type="entry name" value="RM_Methyltransferase"/>
</dbReference>
<evidence type="ECO:0000259" key="3">
    <source>
        <dbReference type="Pfam" id="PF01555"/>
    </source>
</evidence>
<protein>
    <submittedName>
        <fullName evidence="4">Adenine-specific DNA-methyltransferase</fullName>
    </submittedName>
</protein>
<evidence type="ECO:0000256" key="1">
    <source>
        <dbReference type="ARBA" id="ARBA00022603"/>
    </source>
</evidence>
<reference evidence="5" key="1">
    <citation type="submission" date="2016-11" db="EMBL/GenBank/DDBJ databases">
        <authorList>
            <person name="Varghese N."/>
            <person name="Submissions S."/>
        </authorList>
    </citation>
    <scope>NUCLEOTIDE SEQUENCE [LARGE SCALE GENOMIC DNA]</scope>
    <source>
        <strain evidence="5">DSM 27619</strain>
    </source>
</reference>
<evidence type="ECO:0000313" key="4">
    <source>
        <dbReference type="EMBL" id="SHF44873.1"/>
    </source>
</evidence>
<dbReference type="GO" id="GO:0008170">
    <property type="term" value="F:N-methyltransferase activity"/>
    <property type="evidence" value="ECO:0007669"/>
    <property type="project" value="InterPro"/>
</dbReference>